<dbReference type="InterPro" id="IPR036390">
    <property type="entry name" value="WH_DNA-bd_sf"/>
</dbReference>
<dbReference type="RefSeq" id="WP_094497965.1">
    <property type="nucleotide sequence ID" value="NZ_NGOD01000065.1"/>
</dbReference>
<dbReference type="SUPFAM" id="SSF53850">
    <property type="entry name" value="Periplasmic binding protein-like II"/>
    <property type="match status" value="1"/>
</dbReference>
<dbReference type="AlphaFoldDB" id="A0A9X6RWA3"/>
<dbReference type="Pfam" id="PF03466">
    <property type="entry name" value="LysR_substrate"/>
    <property type="match status" value="1"/>
</dbReference>
<proteinExistence type="inferred from homology"/>
<dbReference type="GO" id="GO:0003700">
    <property type="term" value="F:DNA-binding transcription factor activity"/>
    <property type="evidence" value="ECO:0007669"/>
    <property type="project" value="InterPro"/>
</dbReference>
<sequence length="289" mass="33141">MNIQDLKYYHELLKQKNYTKTAQIFGVSQPTISAAVKRLEAQFGGQFLIRNQSHQKIIVTKLGMQFDEHVQSILKEMNVAQKEIKQCPDQDILFGLPPIIGDHYFPQIAPQLLSSHILNHLKVLEHGSYELQEMLTEGRINIALLGNTDQNIAAKLDIKVLKKFPIQVIVNPNHPWAKRKGIYFKELKDQPFITLTEDYVHAKAIKEMTKKEKLTLNPVYESPDVPIVKSLVAKNLGISYLTTFAINSHDKIVSIPLLDNHQPSFLLVAAKRKNYILNEKEEKLWDTLK</sequence>
<dbReference type="Gene3D" id="1.10.10.10">
    <property type="entry name" value="Winged helix-like DNA-binding domain superfamily/Winged helix DNA-binding domain"/>
    <property type="match status" value="1"/>
</dbReference>
<keyword evidence="4" id="KW-0804">Transcription</keyword>
<dbReference type="PANTHER" id="PTHR30419:SF25">
    <property type="entry name" value="HTH-TYPE TRANSCRIPTIONAL REGULATOR YTLI"/>
    <property type="match status" value="1"/>
</dbReference>
<reference evidence="6 7" key="1">
    <citation type="submission" date="2017-04" db="EMBL/GenBank/DDBJ databases">
        <authorList>
            <person name="Lin X.B."/>
            <person name="Stothard P."/>
            <person name="Tasseva G."/>
            <person name="Walter J."/>
        </authorList>
    </citation>
    <scope>NUCLEOTIDE SEQUENCE [LARGE SCALE GENOMIC DNA]</scope>
    <source>
        <strain evidence="6 7">117c</strain>
    </source>
</reference>
<evidence type="ECO:0000313" key="7">
    <source>
        <dbReference type="Proteomes" id="UP000215693"/>
    </source>
</evidence>
<evidence type="ECO:0000256" key="2">
    <source>
        <dbReference type="ARBA" id="ARBA00023015"/>
    </source>
</evidence>
<evidence type="ECO:0000256" key="4">
    <source>
        <dbReference type="ARBA" id="ARBA00023163"/>
    </source>
</evidence>
<feature type="domain" description="HTH lysR-type" evidence="5">
    <location>
        <begin position="1"/>
        <end position="60"/>
    </location>
</feature>
<dbReference type="InterPro" id="IPR050950">
    <property type="entry name" value="HTH-type_LysR_regulators"/>
</dbReference>
<dbReference type="Pfam" id="PF00126">
    <property type="entry name" value="HTH_1"/>
    <property type="match status" value="1"/>
</dbReference>
<name>A0A9X6RWA3_LACJH</name>
<dbReference type="GO" id="GO:0003677">
    <property type="term" value="F:DNA binding"/>
    <property type="evidence" value="ECO:0007669"/>
    <property type="project" value="UniProtKB-KW"/>
</dbReference>
<dbReference type="PANTHER" id="PTHR30419">
    <property type="entry name" value="HTH-TYPE TRANSCRIPTIONAL REGULATOR YBHD"/>
    <property type="match status" value="1"/>
</dbReference>
<dbReference type="SUPFAM" id="SSF46785">
    <property type="entry name" value="Winged helix' DNA-binding domain"/>
    <property type="match status" value="1"/>
</dbReference>
<organism evidence="6 7">
    <name type="scientific">Lactobacillus johnsonii</name>
    <dbReference type="NCBI Taxonomy" id="33959"/>
    <lineage>
        <taxon>Bacteria</taxon>
        <taxon>Bacillati</taxon>
        <taxon>Bacillota</taxon>
        <taxon>Bacilli</taxon>
        <taxon>Lactobacillales</taxon>
        <taxon>Lactobacillaceae</taxon>
        <taxon>Lactobacillus</taxon>
    </lineage>
</organism>
<reference evidence="6 7" key="2">
    <citation type="submission" date="2017-09" db="EMBL/GenBank/DDBJ databases">
        <title>Tripartite evolution among Lactobacillus johnsonii, Lactobacillus taiwanensis, Lactobacillus reuteri and their rodent host.</title>
        <authorList>
            <person name="Wang T."/>
            <person name="Knowles S."/>
            <person name="Cheng C."/>
        </authorList>
    </citation>
    <scope>NUCLEOTIDE SEQUENCE [LARGE SCALE GENOMIC DNA]</scope>
    <source>
        <strain evidence="6 7">117c</strain>
    </source>
</reference>
<dbReference type="Proteomes" id="UP000215693">
    <property type="component" value="Unassembled WGS sequence"/>
</dbReference>
<evidence type="ECO:0000259" key="5">
    <source>
        <dbReference type="PROSITE" id="PS50931"/>
    </source>
</evidence>
<comment type="caution">
    <text evidence="6">The sequence shown here is derived from an EMBL/GenBank/DDBJ whole genome shotgun (WGS) entry which is preliminary data.</text>
</comment>
<keyword evidence="2" id="KW-0805">Transcription regulation</keyword>
<keyword evidence="3" id="KW-0238">DNA-binding</keyword>
<comment type="similarity">
    <text evidence="1">Belongs to the LysR transcriptional regulatory family.</text>
</comment>
<evidence type="ECO:0000256" key="3">
    <source>
        <dbReference type="ARBA" id="ARBA00023125"/>
    </source>
</evidence>
<accession>A0A9X6RWA3</accession>
<dbReference type="InterPro" id="IPR036388">
    <property type="entry name" value="WH-like_DNA-bd_sf"/>
</dbReference>
<dbReference type="Gene3D" id="3.40.190.290">
    <property type="match status" value="1"/>
</dbReference>
<dbReference type="GO" id="GO:0005829">
    <property type="term" value="C:cytosol"/>
    <property type="evidence" value="ECO:0007669"/>
    <property type="project" value="TreeGrafter"/>
</dbReference>
<dbReference type="InterPro" id="IPR005119">
    <property type="entry name" value="LysR_subst-bd"/>
</dbReference>
<dbReference type="PROSITE" id="PS50931">
    <property type="entry name" value="HTH_LYSR"/>
    <property type="match status" value="1"/>
</dbReference>
<evidence type="ECO:0000256" key="1">
    <source>
        <dbReference type="ARBA" id="ARBA00009437"/>
    </source>
</evidence>
<dbReference type="EMBL" id="NGOH01000099">
    <property type="protein sequence ID" value="OYS11058.1"/>
    <property type="molecule type" value="Genomic_DNA"/>
</dbReference>
<protein>
    <submittedName>
        <fullName evidence="6">Malolactic regulator</fullName>
    </submittedName>
</protein>
<dbReference type="InterPro" id="IPR000847">
    <property type="entry name" value="LysR_HTH_N"/>
</dbReference>
<evidence type="ECO:0000313" key="6">
    <source>
        <dbReference type="EMBL" id="OYS11058.1"/>
    </source>
</evidence>
<gene>
    <name evidence="6" type="ORF">CBF50_08405</name>
</gene>